<dbReference type="Proteomes" id="UP001154282">
    <property type="component" value="Unassembled WGS sequence"/>
</dbReference>
<protein>
    <submittedName>
        <fullName evidence="2">Uncharacterized protein</fullName>
    </submittedName>
</protein>
<sequence>TRFPSYQQPQSKFKTQLGSPLTGNSKKPARDFLRPPSPSVSLSPLASGRLPGHFIRISSFTFDNNMALSEPKGAIKTIDGDVQLFKADLSDNVGQVNTPVSVRSAPIADRETLELEESYFQRARNAGKGVLLALRQFDKDDRRLFVYEDYDVDLGEFSGGLAKPLLLADGCLPPQFLLALRKTLHLLHILHWERKVAHDNLTGPKRKDVNIVIVKNQKKPGDFIVKLRCFAKKQEKEIEKEGIISDRQELRFILERLIEFPHGPPLWLGSILKSLSRKGSIRNLYNSLCFLRAKQRFEYLVEADREVEHGGLRPKLSGSATFSQDEGAQSWVQNVRADVFLQRVLDHHKIMNTAGMSNASAFLRYCRNVALHYRELDAKNKVVQLDDEDLYKKLALTWPRFFDLLHEELCQAGVFIFESQKVEENWH</sequence>
<comment type="caution">
    <text evidence="2">The sequence shown here is derived from an EMBL/GenBank/DDBJ whole genome shotgun (WGS) entry which is preliminary data.</text>
</comment>
<dbReference type="AlphaFoldDB" id="A0AAV0KEE4"/>
<proteinExistence type="predicted"/>
<feature type="region of interest" description="Disordered" evidence="1">
    <location>
        <begin position="1"/>
        <end position="44"/>
    </location>
</feature>
<accession>A0AAV0KEE4</accession>
<evidence type="ECO:0000313" key="3">
    <source>
        <dbReference type="Proteomes" id="UP001154282"/>
    </source>
</evidence>
<keyword evidence="3" id="KW-1185">Reference proteome</keyword>
<feature type="non-terminal residue" evidence="2">
    <location>
        <position position="1"/>
    </location>
</feature>
<reference evidence="2" key="1">
    <citation type="submission" date="2022-08" db="EMBL/GenBank/DDBJ databases">
        <authorList>
            <person name="Gutierrez-Valencia J."/>
        </authorList>
    </citation>
    <scope>NUCLEOTIDE SEQUENCE</scope>
</reference>
<name>A0AAV0KEE4_9ROSI</name>
<evidence type="ECO:0000256" key="1">
    <source>
        <dbReference type="SAM" id="MobiDB-lite"/>
    </source>
</evidence>
<dbReference type="EMBL" id="CAMGYJ010000005">
    <property type="protein sequence ID" value="CAI0419805.1"/>
    <property type="molecule type" value="Genomic_DNA"/>
</dbReference>
<gene>
    <name evidence="2" type="ORF">LITE_LOCUS18138</name>
</gene>
<organism evidence="2 3">
    <name type="scientific">Linum tenue</name>
    <dbReference type="NCBI Taxonomy" id="586396"/>
    <lineage>
        <taxon>Eukaryota</taxon>
        <taxon>Viridiplantae</taxon>
        <taxon>Streptophyta</taxon>
        <taxon>Embryophyta</taxon>
        <taxon>Tracheophyta</taxon>
        <taxon>Spermatophyta</taxon>
        <taxon>Magnoliopsida</taxon>
        <taxon>eudicotyledons</taxon>
        <taxon>Gunneridae</taxon>
        <taxon>Pentapetalae</taxon>
        <taxon>rosids</taxon>
        <taxon>fabids</taxon>
        <taxon>Malpighiales</taxon>
        <taxon>Linaceae</taxon>
        <taxon>Linum</taxon>
    </lineage>
</organism>
<feature type="compositionally biased region" description="Polar residues" evidence="1">
    <location>
        <begin position="1"/>
        <end position="25"/>
    </location>
</feature>
<evidence type="ECO:0000313" key="2">
    <source>
        <dbReference type="EMBL" id="CAI0419805.1"/>
    </source>
</evidence>